<organism evidence="2">
    <name type="scientific">Candidatus Kentrum sp. UNK</name>
    <dbReference type="NCBI Taxonomy" id="2126344"/>
    <lineage>
        <taxon>Bacteria</taxon>
        <taxon>Pseudomonadati</taxon>
        <taxon>Pseudomonadota</taxon>
        <taxon>Gammaproteobacteria</taxon>
        <taxon>Candidatus Kentrum</taxon>
    </lineage>
</organism>
<dbReference type="Pfam" id="PF13470">
    <property type="entry name" value="PIN_3"/>
    <property type="match status" value="1"/>
</dbReference>
<dbReference type="AlphaFoldDB" id="A0A451AE67"/>
<dbReference type="PANTHER" id="PTHR34610:SF3">
    <property type="entry name" value="SSL7007 PROTEIN"/>
    <property type="match status" value="1"/>
</dbReference>
<sequence length="141" mass="15890">MPKHQIVVDTNVFFAALRSSEGASHRLFQLIESGKFQLNVSVPLILEYESIAKRHQEDTNLTGEEIDDIIDYICGQSNESKIYYLWRPYLKDPKDDMVLELAAAAKCSHIVTFNIKDFGNIGSFGIRAIAPKEFLQLIGGI</sequence>
<accession>A0A451AE67</accession>
<dbReference type="InterPro" id="IPR002716">
    <property type="entry name" value="PIN_dom"/>
</dbReference>
<dbReference type="NCBIfam" id="TIGR00305">
    <property type="entry name" value="putative toxin-antitoxin system toxin component, PIN family"/>
    <property type="match status" value="1"/>
</dbReference>
<evidence type="ECO:0000313" key="3">
    <source>
        <dbReference type="EMBL" id="VFK71060.1"/>
    </source>
</evidence>
<name>A0A451AE67_9GAMM</name>
<dbReference type="SUPFAM" id="SSF88723">
    <property type="entry name" value="PIN domain-like"/>
    <property type="match status" value="1"/>
</dbReference>
<proteinExistence type="predicted"/>
<gene>
    <name evidence="2" type="ORF">BECKUNK1418G_GA0071005_104424</name>
    <name evidence="3" type="ORF">BECKUNK1418H_GA0071006_104824</name>
</gene>
<dbReference type="EMBL" id="CAADGD010000048">
    <property type="protein sequence ID" value="VFK71060.1"/>
    <property type="molecule type" value="Genomic_DNA"/>
</dbReference>
<evidence type="ECO:0000259" key="1">
    <source>
        <dbReference type="Pfam" id="PF13470"/>
    </source>
</evidence>
<evidence type="ECO:0000313" key="2">
    <source>
        <dbReference type="EMBL" id="VFK64316.1"/>
    </source>
</evidence>
<protein>
    <submittedName>
        <fullName evidence="2">Putative toxin-antitoxin system toxin component, PIN family</fullName>
    </submittedName>
</protein>
<dbReference type="EMBL" id="CAADFZ010000044">
    <property type="protein sequence ID" value="VFK64316.1"/>
    <property type="molecule type" value="Genomic_DNA"/>
</dbReference>
<reference evidence="2" key="1">
    <citation type="submission" date="2019-02" db="EMBL/GenBank/DDBJ databases">
        <authorList>
            <person name="Gruber-Vodicka R. H."/>
            <person name="Seah K. B. B."/>
        </authorList>
    </citation>
    <scope>NUCLEOTIDE SEQUENCE</scope>
    <source>
        <strain evidence="3">BECK_BY19</strain>
        <strain evidence="2">BECK_BY8</strain>
    </source>
</reference>
<dbReference type="InterPro" id="IPR002850">
    <property type="entry name" value="PIN_toxin-like"/>
</dbReference>
<feature type="domain" description="PIN" evidence="1">
    <location>
        <begin position="6"/>
        <end position="116"/>
    </location>
</feature>
<dbReference type="InterPro" id="IPR029060">
    <property type="entry name" value="PIN-like_dom_sf"/>
</dbReference>
<dbReference type="Gene3D" id="3.40.50.1010">
    <property type="entry name" value="5'-nuclease"/>
    <property type="match status" value="1"/>
</dbReference>
<dbReference type="CDD" id="cd09854">
    <property type="entry name" value="PIN_VapC-like"/>
    <property type="match status" value="1"/>
</dbReference>
<dbReference type="PANTHER" id="PTHR34610">
    <property type="entry name" value="SSL7007 PROTEIN"/>
    <property type="match status" value="1"/>
</dbReference>